<dbReference type="RefSeq" id="WP_071369449.1">
    <property type="nucleotide sequence ID" value="NZ_MLYP01000096.1"/>
</dbReference>
<gene>
    <name evidence="2" type="ORF">BIV24_29060</name>
</gene>
<keyword evidence="1" id="KW-1133">Transmembrane helix</keyword>
<organism evidence="2 3">
    <name type="scientific">Streptomyces colonosanans</name>
    <dbReference type="NCBI Taxonomy" id="1428652"/>
    <lineage>
        <taxon>Bacteria</taxon>
        <taxon>Bacillati</taxon>
        <taxon>Actinomycetota</taxon>
        <taxon>Actinomycetes</taxon>
        <taxon>Kitasatosporales</taxon>
        <taxon>Streptomycetaceae</taxon>
        <taxon>Streptomyces</taxon>
    </lineage>
</organism>
<dbReference type="OrthoDB" id="231913at2"/>
<sequence>MANEQPDELVMLVHGTFAGDESDEGDRWWQRGSSTWRALTKTLPKGTSLPSGRLFHWTGANTQSQRLSASMDLLVRLIDLERQGIRYHLVGHSHGGSVIWEALVSAQIMTTQQKIADPIWEQLTDRAELPADFPIDPDARGMDAAGALAGAERRKRERLSPDFLEWAQLRGLRSVTTVGTPFLRFLPESSFLRYQGWRSHRFSLAGGGTLRRHRMVRLLLRVGAVITVFGGVLLIGWMLVHFQTVLAFLAYPVFLMASGILLEMAERMNLADSLVVRERAWRQVFDRFSDRWLGLWAPTDEAIAVLQTAVAERPAPDYVLLCTPHTEREPLRIARRTDYDLNLPIEKKARMSDVSGFVPATYAKDASFSFMSAIWRFAFNAVIGPWVSRSASKTLHETVQGNDVFNTALVYASPWPLPLTDPPPGLPDDLAERLARRADEQVARLGPEIRNVVAYAALEGLVLARLQKWGWNKLPLDRALLHTAYFDDSDVLALISLHIERHMAKPPRGGKARSAANPRLAAWLDQNAVEVAARLTDFRSRVPD</sequence>
<feature type="transmembrane region" description="Helical" evidence="1">
    <location>
        <begin position="245"/>
        <end position="262"/>
    </location>
</feature>
<reference evidence="2 3" key="1">
    <citation type="submission" date="2016-10" db="EMBL/GenBank/DDBJ databases">
        <title>Genome sequence of Streptomyces sp. MUSC 93.</title>
        <authorList>
            <person name="Lee L.-H."/>
            <person name="Ser H.-L."/>
            <person name="Law J.W.-F."/>
        </authorList>
    </citation>
    <scope>NUCLEOTIDE SEQUENCE [LARGE SCALE GENOMIC DNA]</scope>
    <source>
        <strain evidence="2 3">MUSC 93</strain>
    </source>
</reference>
<dbReference type="InterPro" id="IPR029058">
    <property type="entry name" value="AB_hydrolase_fold"/>
</dbReference>
<dbReference type="Gene3D" id="3.40.50.1820">
    <property type="entry name" value="alpha/beta hydrolase"/>
    <property type="match status" value="1"/>
</dbReference>
<evidence type="ECO:0008006" key="4">
    <source>
        <dbReference type="Google" id="ProtNLM"/>
    </source>
</evidence>
<dbReference type="SUPFAM" id="SSF53474">
    <property type="entry name" value="alpha/beta-Hydrolases"/>
    <property type="match status" value="1"/>
</dbReference>
<accession>A0A1S2NUK2</accession>
<dbReference type="Proteomes" id="UP000179935">
    <property type="component" value="Unassembled WGS sequence"/>
</dbReference>
<name>A0A1S2NUK2_9ACTN</name>
<evidence type="ECO:0000256" key="1">
    <source>
        <dbReference type="SAM" id="Phobius"/>
    </source>
</evidence>
<keyword evidence="1" id="KW-0472">Membrane</keyword>
<protein>
    <recommendedName>
        <fullName evidence="4">Alpha/beta hydrolase</fullName>
    </recommendedName>
</protein>
<evidence type="ECO:0000313" key="2">
    <source>
        <dbReference type="EMBL" id="OIJ85219.1"/>
    </source>
</evidence>
<keyword evidence="3" id="KW-1185">Reference proteome</keyword>
<dbReference type="EMBL" id="MLYP01000096">
    <property type="protein sequence ID" value="OIJ85219.1"/>
    <property type="molecule type" value="Genomic_DNA"/>
</dbReference>
<proteinExistence type="predicted"/>
<keyword evidence="1" id="KW-0812">Transmembrane</keyword>
<dbReference type="AlphaFoldDB" id="A0A1S2NUK2"/>
<comment type="caution">
    <text evidence="2">The sequence shown here is derived from an EMBL/GenBank/DDBJ whole genome shotgun (WGS) entry which is preliminary data.</text>
</comment>
<evidence type="ECO:0000313" key="3">
    <source>
        <dbReference type="Proteomes" id="UP000179935"/>
    </source>
</evidence>
<feature type="transmembrane region" description="Helical" evidence="1">
    <location>
        <begin position="218"/>
        <end position="239"/>
    </location>
</feature>